<accession>A0A6C0H5K6</accession>
<dbReference type="EMBL" id="MN739880">
    <property type="protein sequence ID" value="QHT75660.1"/>
    <property type="molecule type" value="Genomic_DNA"/>
</dbReference>
<reference evidence="1" key="1">
    <citation type="journal article" date="2020" name="Nature">
        <title>Giant virus diversity and host interactions through global metagenomics.</title>
        <authorList>
            <person name="Schulz F."/>
            <person name="Roux S."/>
            <person name="Paez-Espino D."/>
            <person name="Jungbluth S."/>
            <person name="Walsh D.A."/>
            <person name="Denef V.J."/>
            <person name="McMahon K.D."/>
            <person name="Konstantinidis K.T."/>
            <person name="Eloe-Fadrosh E.A."/>
            <person name="Kyrpides N.C."/>
            <person name="Woyke T."/>
        </authorList>
    </citation>
    <scope>NUCLEOTIDE SEQUENCE</scope>
    <source>
        <strain evidence="1">GVMAG-M-3300023179-71</strain>
    </source>
</reference>
<evidence type="ECO:0000313" key="1">
    <source>
        <dbReference type="EMBL" id="QHT75660.1"/>
    </source>
</evidence>
<protein>
    <submittedName>
        <fullName evidence="1">Uncharacterized protein</fullName>
    </submittedName>
</protein>
<name>A0A6C0H5K6_9ZZZZ</name>
<sequence>MGFDYYIVTNIIISFDDINYCMDDVEYEGIYHYTDEYFEYQSSQIKNDVILYANRVWIEKRYKNMVIKFCNDQNLDYEKIVEIKKNRYIEKCD</sequence>
<dbReference type="AlphaFoldDB" id="A0A6C0H5K6"/>
<proteinExistence type="predicted"/>
<organism evidence="1">
    <name type="scientific">viral metagenome</name>
    <dbReference type="NCBI Taxonomy" id="1070528"/>
    <lineage>
        <taxon>unclassified sequences</taxon>
        <taxon>metagenomes</taxon>
        <taxon>organismal metagenomes</taxon>
    </lineage>
</organism>